<dbReference type="GO" id="GO:0045892">
    <property type="term" value="P:negative regulation of DNA-templated transcription"/>
    <property type="evidence" value="ECO:0007669"/>
    <property type="project" value="TreeGrafter"/>
</dbReference>
<sequence>MNENTANDILRSKGLAATKQRVAIFLKIEECNCHFTAGELHRMLAEDKFRERVDLATVYRTIKTFERAGLLRCVAEIGSCRYYGRIDNCGFEHPHFYCRKCRRLFCLKTMKLDSKDIENLEKIGFEPQFLLLTVEGLCAQCSEGGHSKNGQDDRTQRSD</sequence>
<keyword evidence="6" id="KW-0804">Transcription</keyword>
<feature type="binding site" evidence="7">
    <location>
        <position position="138"/>
    </location>
    <ligand>
        <name>Zn(2+)</name>
        <dbReference type="ChEBI" id="CHEBI:29105"/>
    </ligand>
</feature>
<organism evidence="8 9">
    <name type="scientific">Acetomicrobium hydrogeniformans ATCC BAA-1850</name>
    <dbReference type="NCBI Taxonomy" id="592015"/>
    <lineage>
        <taxon>Bacteria</taxon>
        <taxon>Thermotogati</taxon>
        <taxon>Synergistota</taxon>
        <taxon>Synergistia</taxon>
        <taxon>Synergistales</taxon>
        <taxon>Acetomicrobiaceae</taxon>
        <taxon>Acetomicrobium</taxon>
    </lineage>
</organism>
<feature type="binding site" evidence="7">
    <location>
        <position position="101"/>
    </location>
    <ligand>
        <name>Zn(2+)</name>
        <dbReference type="ChEBI" id="CHEBI:29105"/>
    </ligand>
</feature>
<dbReference type="InterPro" id="IPR036390">
    <property type="entry name" value="WH_DNA-bd_sf"/>
</dbReference>
<dbReference type="PANTHER" id="PTHR33202:SF7">
    <property type="entry name" value="FERRIC UPTAKE REGULATION PROTEIN"/>
    <property type="match status" value="1"/>
</dbReference>
<dbReference type="GO" id="GO:0003700">
    <property type="term" value="F:DNA-binding transcription factor activity"/>
    <property type="evidence" value="ECO:0007669"/>
    <property type="project" value="InterPro"/>
</dbReference>
<keyword evidence="5" id="KW-0238">DNA-binding</keyword>
<dbReference type="GO" id="GO:1900376">
    <property type="term" value="P:regulation of secondary metabolite biosynthetic process"/>
    <property type="evidence" value="ECO:0007669"/>
    <property type="project" value="TreeGrafter"/>
</dbReference>
<dbReference type="AlphaFoldDB" id="A0A0T5XAC7"/>
<evidence type="ECO:0000256" key="6">
    <source>
        <dbReference type="ARBA" id="ARBA00023163"/>
    </source>
</evidence>
<dbReference type="Gene3D" id="3.30.1490.190">
    <property type="match status" value="1"/>
</dbReference>
<comment type="similarity">
    <text evidence="1">Belongs to the Fur family.</text>
</comment>
<keyword evidence="9" id="KW-1185">Reference proteome</keyword>
<accession>A0A0T5XAC7</accession>
<dbReference type="GO" id="GO:0008270">
    <property type="term" value="F:zinc ion binding"/>
    <property type="evidence" value="ECO:0007669"/>
    <property type="project" value="TreeGrafter"/>
</dbReference>
<name>A0A0T5XAC7_9BACT</name>
<proteinExistence type="inferred from homology"/>
<dbReference type="Proteomes" id="UP000005273">
    <property type="component" value="Unassembled WGS sequence"/>
</dbReference>
<dbReference type="OrthoDB" id="8659436at2"/>
<feature type="binding site" evidence="7">
    <location>
        <position position="141"/>
    </location>
    <ligand>
        <name>Zn(2+)</name>
        <dbReference type="ChEBI" id="CHEBI:29105"/>
    </ligand>
</feature>
<evidence type="ECO:0000256" key="4">
    <source>
        <dbReference type="ARBA" id="ARBA00023015"/>
    </source>
</evidence>
<dbReference type="InterPro" id="IPR036388">
    <property type="entry name" value="WH-like_DNA-bd_sf"/>
</dbReference>
<protein>
    <submittedName>
        <fullName evidence="8">Transcriptional regulator, Fur family</fullName>
    </submittedName>
</protein>
<comment type="caution">
    <text evidence="8">The sequence shown here is derived from an EMBL/GenBank/DDBJ whole genome shotgun (WGS) entry which is preliminary data.</text>
</comment>
<evidence type="ECO:0000256" key="3">
    <source>
        <dbReference type="ARBA" id="ARBA00022833"/>
    </source>
</evidence>
<evidence type="ECO:0000256" key="1">
    <source>
        <dbReference type="ARBA" id="ARBA00007957"/>
    </source>
</evidence>
<dbReference type="GO" id="GO:0000976">
    <property type="term" value="F:transcription cis-regulatory region binding"/>
    <property type="evidence" value="ECO:0007669"/>
    <property type="project" value="TreeGrafter"/>
</dbReference>
<dbReference type="eggNOG" id="COG0735">
    <property type="taxonomic scope" value="Bacteria"/>
</dbReference>
<evidence type="ECO:0000256" key="7">
    <source>
        <dbReference type="PIRSR" id="PIRSR602481-1"/>
    </source>
</evidence>
<dbReference type="EMBL" id="ACJX03000001">
    <property type="protein sequence ID" value="KRT35270.1"/>
    <property type="molecule type" value="Genomic_DNA"/>
</dbReference>
<dbReference type="PANTHER" id="PTHR33202">
    <property type="entry name" value="ZINC UPTAKE REGULATION PROTEIN"/>
    <property type="match status" value="1"/>
</dbReference>
<keyword evidence="2" id="KW-0678">Repressor</keyword>
<feature type="binding site" evidence="7">
    <location>
        <position position="98"/>
    </location>
    <ligand>
        <name>Zn(2+)</name>
        <dbReference type="ChEBI" id="CHEBI:29105"/>
    </ligand>
</feature>
<dbReference type="InterPro" id="IPR002481">
    <property type="entry name" value="FUR"/>
</dbReference>
<comment type="cofactor">
    <cofactor evidence="7">
        <name>Zn(2+)</name>
        <dbReference type="ChEBI" id="CHEBI:29105"/>
    </cofactor>
    <text evidence="7">Binds 1 zinc ion per subunit.</text>
</comment>
<dbReference type="STRING" id="592015.HMPREF1705_04538"/>
<keyword evidence="3 7" id="KW-0862">Zinc</keyword>
<dbReference type="SUPFAM" id="SSF46785">
    <property type="entry name" value="Winged helix' DNA-binding domain"/>
    <property type="match status" value="1"/>
</dbReference>
<dbReference type="Pfam" id="PF01475">
    <property type="entry name" value="FUR"/>
    <property type="match status" value="1"/>
</dbReference>
<dbReference type="RefSeq" id="WP_009202093.1">
    <property type="nucleotide sequence ID" value="NZ_ACJX03000001.1"/>
</dbReference>
<gene>
    <name evidence="8" type="ORF">HMPREF1705_04538</name>
</gene>
<evidence type="ECO:0000256" key="2">
    <source>
        <dbReference type="ARBA" id="ARBA00022491"/>
    </source>
</evidence>
<evidence type="ECO:0000313" key="8">
    <source>
        <dbReference type="EMBL" id="KRT35270.1"/>
    </source>
</evidence>
<reference evidence="9" key="1">
    <citation type="submission" date="2012-09" db="EMBL/GenBank/DDBJ databases">
        <authorList>
            <person name="Weinstock G."/>
            <person name="Sodergren E."/>
            <person name="Clifton S."/>
            <person name="Fulton L."/>
            <person name="Fulton B."/>
            <person name="Courtney L."/>
            <person name="Fronick C."/>
            <person name="Harrison M."/>
            <person name="Strong C."/>
            <person name="Farmer C."/>
            <person name="Delehaunty K."/>
            <person name="Markovic C."/>
            <person name="Hall O."/>
            <person name="Minx P."/>
            <person name="Tomlinson C."/>
            <person name="Mitreva M."/>
            <person name="Nelson J."/>
            <person name="Hou S."/>
            <person name="Wollam A."/>
            <person name="Pepin K.H."/>
            <person name="Johnson M."/>
            <person name="Bhonagiri V."/>
            <person name="Nash W.E."/>
            <person name="Suruliraj S."/>
            <person name="Warren W."/>
            <person name="Chinwalla A."/>
            <person name="Mardis E.R."/>
            <person name="Wilson R.K."/>
        </authorList>
    </citation>
    <scope>NUCLEOTIDE SEQUENCE [LARGE SCALE GENOMIC DNA]</scope>
    <source>
        <strain evidence="9">OS1</strain>
    </source>
</reference>
<keyword evidence="4" id="KW-0805">Transcription regulation</keyword>
<keyword evidence="7" id="KW-0479">Metal-binding</keyword>
<dbReference type="Gene3D" id="1.10.10.10">
    <property type="entry name" value="Winged helix-like DNA-binding domain superfamily/Winged helix DNA-binding domain"/>
    <property type="match status" value="1"/>
</dbReference>
<dbReference type="CDD" id="cd07153">
    <property type="entry name" value="Fur_like"/>
    <property type="match status" value="1"/>
</dbReference>
<evidence type="ECO:0000313" key="9">
    <source>
        <dbReference type="Proteomes" id="UP000005273"/>
    </source>
</evidence>
<dbReference type="InterPro" id="IPR043135">
    <property type="entry name" value="Fur_C"/>
</dbReference>
<evidence type="ECO:0000256" key="5">
    <source>
        <dbReference type="ARBA" id="ARBA00023125"/>
    </source>
</evidence>